<dbReference type="GO" id="GO:0005737">
    <property type="term" value="C:cytoplasm"/>
    <property type="evidence" value="ECO:0007669"/>
    <property type="project" value="UniProtKB-SubCell"/>
</dbReference>
<organism evidence="7 8">
    <name type="scientific">Thiohalobacter thiocyanaticus</name>
    <dbReference type="NCBI Taxonomy" id="585455"/>
    <lineage>
        <taxon>Bacteria</taxon>
        <taxon>Pseudomonadati</taxon>
        <taxon>Pseudomonadota</taxon>
        <taxon>Gammaproteobacteria</taxon>
        <taxon>Thiohalobacterales</taxon>
        <taxon>Thiohalobacteraceae</taxon>
        <taxon>Thiohalobacter</taxon>
    </lineage>
</organism>
<keyword evidence="2 6" id="KW-0418">Kinase</keyword>
<dbReference type="InterPro" id="IPR016064">
    <property type="entry name" value="NAD/diacylglycerol_kinase_sf"/>
</dbReference>
<dbReference type="InterPro" id="IPR017437">
    <property type="entry name" value="ATP-NAD_kinase_PpnK-typ_C"/>
</dbReference>
<feature type="binding site" evidence="6">
    <location>
        <begin position="188"/>
        <end position="193"/>
    </location>
    <ligand>
        <name>NAD(+)</name>
        <dbReference type="ChEBI" id="CHEBI:57540"/>
    </ligand>
</feature>
<dbReference type="NCBIfam" id="NF002306">
    <property type="entry name" value="PRK01231.1"/>
    <property type="match status" value="1"/>
</dbReference>
<accession>A0A1Z4VRW3</accession>
<dbReference type="InterPro" id="IPR017438">
    <property type="entry name" value="ATP-NAD_kinase_N"/>
</dbReference>
<dbReference type="AlphaFoldDB" id="A0A1Z4VRW3"/>
<dbReference type="Gene3D" id="2.60.200.30">
    <property type="entry name" value="Probable inorganic polyphosphate/atp-NAD kinase, domain 2"/>
    <property type="match status" value="1"/>
</dbReference>
<keyword evidence="6" id="KW-0963">Cytoplasm</keyword>
<sequence>MHNEFSRIGLISKTGDPRVRDTLHRLITYLRGRGLEILLEADMRERIDTGDLPLLERPALAGACDLAIVVGGDGTMLNAARDLAPAGVALIGINLGRLGFMTDILPEDMTDDLDRILSGQYREESRTLLHARVLRGDQVVNASDALNDVVVHKWDIARMIELEVHIDGNLLSTQRADGLIVCTPTGSTAYALSGGGPILHPRLDAFGLVPICPHSLNNRPIVIDDAAIIDIGLHGDDTQAQVTCDGQVNFTLMPGDRVRVCRHEHQLRLIHTPGYDYFGILQRKFGWGVHS</sequence>
<dbReference type="GO" id="GO:0051287">
    <property type="term" value="F:NAD binding"/>
    <property type="evidence" value="ECO:0007669"/>
    <property type="project" value="UniProtKB-ARBA"/>
</dbReference>
<proteinExistence type="inferred from homology"/>
<comment type="cofactor">
    <cofactor evidence="6">
        <name>a divalent metal cation</name>
        <dbReference type="ChEBI" id="CHEBI:60240"/>
    </cofactor>
</comment>
<feature type="binding site" evidence="6">
    <location>
        <position position="175"/>
    </location>
    <ligand>
        <name>NAD(+)</name>
        <dbReference type="ChEBI" id="CHEBI:57540"/>
    </ligand>
</feature>
<comment type="subcellular location">
    <subcellularLocation>
        <location evidence="6">Cytoplasm</location>
    </subcellularLocation>
</comment>
<dbReference type="InterPro" id="IPR002504">
    <property type="entry name" value="NADK"/>
</dbReference>
<protein>
    <recommendedName>
        <fullName evidence="6">NAD kinase</fullName>
        <ecNumber evidence="6">2.7.1.23</ecNumber>
    </recommendedName>
    <alternativeName>
        <fullName evidence="6">ATP-dependent NAD kinase</fullName>
    </alternativeName>
</protein>
<reference evidence="7 8" key="1">
    <citation type="submission" date="2017-05" db="EMBL/GenBank/DDBJ databases">
        <title>Thiocyanate degradation by Thiohalobacter thiocyanaticus FOKN1.</title>
        <authorList>
            <person name="Oshiki M."/>
            <person name="Fukushima T."/>
            <person name="Kawano S."/>
            <person name="Nakagawa J."/>
        </authorList>
    </citation>
    <scope>NUCLEOTIDE SEQUENCE [LARGE SCALE GENOMIC DNA]</scope>
    <source>
        <strain evidence="7 8">FOKN1</strain>
    </source>
</reference>
<dbReference type="Gene3D" id="3.40.50.10330">
    <property type="entry name" value="Probable inorganic polyphosphate/atp-NAD kinase, domain 1"/>
    <property type="match status" value="1"/>
</dbReference>
<keyword evidence="8" id="KW-1185">Reference proteome</keyword>
<evidence type="ECO:0000313" key="8">
    <source>
        <dbReference type="Proteomes" id="UP000218765"/>
    </source>
</evidence>
<dbReference type="KEGG" id="ttc:FOKN1_1690"/>
<keyword evidence="3 6" id="KW-0521">NADP</keyword>
<dbReference type="GO" id="GO:0005524">
    <property type="term" value="F:ATP binding"/>
    <property type="evidence" value="ECO:0007669"/>
    <property type="project" value="UniProtKB-KW"/>
</dbReference>
<dbReference type="Pfam" id="PF20143">
    <property type="entry name" value="NAD_kinase_C"/>
    <property type="match status" value="1"/>
</dbReference>
<gene>
    <name evidence="6" type="primary">nadK</name>
    <name evidence="7" type="ORF">FOKN1_1690</name>
</gene>
<dbReference type="OrthoDB" id="9774737at2"/>
<evidence type="ECO:0000256" key="5">
    <source>
        <dbReference type="ARBA" id="ARBA00047925"/>
    </source>
</evidence>
<dbReference type="PANTHER" id="PTHR20275:SF0">
    <property type="entry name" value="NAD KINASE"/>
    <property type="match status" value="1"/>
</dbReference>
<dbReference type="RefSeq" id="WP_096366202.1">
    <property type="nucleotide sequence ID" value="NZ_AP018052.1"/>
</dbReference>
<keyword evidence="4 6" id="KW-0520">NAD</keyword>
<feature type="binding site" evidence="6">
    <location>
        <position position="158"/>
    </location>
    <ligand>
        <name>NAD(+)</name>
        <dbReference type="ChEBI" id="CHEBI:57540"/>
    </ligand>
</feature>
<evidence type="ECO:0000256" key="6">
    <source>
        <dbReference type="HAMAP-Rule" id="MF_00361"/>
    </source>
</evidence>
<evidence type="ECO:0000256" key="1">
    <source>
        <dbReference type="ARBA" id="ARBA00022679"/>
    </source>
</evidence>
<dbReference type="Pfam" id="PF01513">
    <property type="entry name" value="NAD_kinase"/>
    <property type="match status" value="1"/>
</dbReference>
<keyword evidence="6" id="KW-0547">Nucleotide-binding</keyword>
<feature type="binding site" evidence="6">
    <location>
        <begin position="73"/>
        <end position="74"/>
    </location>
    <ligand>
        <name>NAD(+)</name>
        <dbReference type="ChEBI" id="CHEBI:57540"/>
    </ligand>
</feature>
<keyword evidence="6" id="KW-0067">ATP-binding</keyword>
<dbReference type="Proteomes" id="UP000218765">
    <property type="component" value="Chromosome"/>
</dbReference>
<dbReference type="SUPFAM" id="SSF111331">
    <property type="entry name" value="NAD kinase/diacylglycerol kinase-like"/>
    <property type="match status" value="1"/>
</dbReference>
<dbReference type="PANTHER" id="PTHR20275">
    <property type="entry name" value="NAD KINASE"/>
    <property type="match status" value="1"/>
</dbReference>
<dbReference type="EC" id="2.7.1.23" evidence="6"/>
<evidence type="ECO:0000256" key="3">
    <source>
        <dbReference type="ARBA" id="ARBA00022857"/>
    </source>
</evidence>
<comment type="caution">
    <text evidence="6">Lacks conserved residue(s) required for the propagation of feature annotation.</text>
</comment>
<feature type="active site" description="Proton acceptor" evidence="6">
    <location>
        <position position="73"/>
    </location>
</feature>
<evidence type="ECO:0000313" key="7">
    <source>
        <dbReference type="EMBL" id="BAZ94078.1"/>
    </source>
</evidence>
<evidence type="ECO:0000256" key="4">
    <source>
        <dbReference type="ARBA" id="ARBA00023027"/>
    </source>
</evidence>
<feature type="binding site" evidence="6">
    <location>
        <position position="177"/>
    </location>
    <ligand>
        <name>NAD(+)</name>
        <dbReference type="ChEBI" id="CHEBI:57540"/>
    </ligand>
</feature>
<comment type="similarity">
    <text evidence="6">Belongs to the NAD kinase family.</text>
</comment>
<dbReference type="GO" id="GO:0003951">
    <property type="term" value="F:NAD+ kinase activity"/>
    <property type="evidence" value="ECO:0007669"/>
    <property type="project" value="UniProtKB-UniRule"/>
</dbReference>
<dbReference type="HAMAP" id="MF_00361">
    <property type="entry name" value="NAD_kinase"/>
    <property type="match status" value="1"/>
</dbReference>
<evidence type="ECO:0000256" key="2">
    <source>
        <dbReference type="ARBA" id="ARBA00022777"/>
    </source>
</evidence>
<comment type="catalytic activity">
    <reaction evidence="5 6">
        <text>NAD(+) + ATP = ADP + NADP(+) + H(+)</text>
        <dbReference type="Rhea" id="RHEA:18629"/>
        <dbReference type="ChEBI" id="CHEBI:15378"/>
        <dbReference type="ChEBI" id="CHEBI:30616"/>
        <dbReference type="ChEBI" id="CHEBI:57540"/>
        <dbReference type="ChEBI" id="CHEBI:58349"/>
        <dbReference type="ChEBI" id="CHEBI:456216"/>
        <dbReference type="EC" id="2.7.1.23"/>
    </reaction>
</comment>
<comment type="function">
    <text evidence="6">Involved in the regulation of the intracellular balance of NAD and NADP, and is a key enzyme in the biosynthesis of NADP. Catalyzes specifically the phosphorylation on 2'-hydroxyl of the adenosine moiety of NAD to yield NADP.</text>
</comment>
<feature type="binding site" evidence="6">
    <location>
        <position position="247"/>
    </location>
    <ligand>
        <name>NAD(+)</name>
        <dbReference type="ChEBI" id="CHEBI:57540"/>
    </ligand>
</feature>
<name>A0A1Z4VRW3_9GAMM</name>
<keyword evidence="1 6" id="KW-0808">Transferase</keyword>
<dbReference type="GO" id="GO:0006741">
    <property type="term" value="P:NADP+ biosynthetic process"/>
    <property type="evidence" value="ECO:0007669"/>
    <property type="project" value="UniProtKB-UniRule"/>
</dbReference>
<dbReference type="GO" id="GO:0046872">
    <property type="term" value="F:metal ion binding"/>
    <property type="evidence" value="ECO:0007669"/>
    <property type="project" value="UniProtKB-UniRule"/>
</dbReference>
<feature type="binding site" evidence="6">
    <location>
        <begin position="147"/>
        <end position="148"/>
    </location>
    <ligand>
        <name>NAD(+)</name>
        <dbReference type="ChEBI" id="CHEBI:57540"/>
    </ligand>
</feature>
<dbReference type="GO" id="GO:0019674">
    <property type="term" value="P:NAD+ metabolic process"/>
    <property type="evidence" value="ECO:0007669"/>
    <property type="project" value="InterPro"/>
</dbReference>
<dbReference type="EMBL" id="AP018052">
    <property type="protein sequence ID" value="BAZ94078.1"/>
    <property type="molecule type" value="Genomic_DNA"/>
</dbReference>